<protein>
    <submittedName>
        <fullName evidence="3">L domain-like protein</fullName>
    </submittedName>
</protein>
<dbReference type="PANTHER" id="PTHR46652:SF3">
    <property type="entry name" value="LEUCINE-RICH REPEAT-CONTAINING PROTEIN 9"/>
    <property type="match status" value="1"/>
</dbReference>
<name>A0A4T0NE24_9BASI</name>
<dbReference type="Proteomes" id="UP000307169">
    <property type="component" value="Unassembled WGS sequence"/>
</dbReference>
<sequence length="273" mass="31542">MELDLVHLKLNDDELTFEDKEINKLYLRQNNLELSKSLDIEGNKLEEIDLYDNKISDDNLILDLSFNLIRSIKDIEKLPLKELYLVQNKIVDISNLNIPTLELLELGGNRIRTIQNLDYLSNLRELWLGKNKITEIANMDNLSNLRILSLQANRISDITGLDGLTNLEELYLSHNNLSSLQGLDNLTQLNTLDIAHNKIETISNVKHLKNLKEFWANSNKITSLEEIESEFKDTPLETIYLEHNPVQQTLNTQYRLKLKLALPQLKQIDATLT</sequence>
<keyword evidence="2" id="KW-0677">Repeat</keyword>
<evidence type="ECO:0000256" key="1">
    <source>
        <dbReference type="ARBA" id="ARBA00022614"/>
    </source>
</evidence>
<keyword evidence="1" id="KW-0433">Leucine-rich repeat</keyword>
<evidence type="ECO:0000313" key="6">
    <source>
        <dbReference type="Proteomes" id="UP000307169"/>
    </source>
</evidence>
<dbReference type="EMBL" id="SPRH01000005">
    <property type="protein sequence ID" value="TIC03968.1"/>
    <property type="molecule type" value="Genomic_DNA"/>
</dbReference>
<dbReference type="OrthoDB" id="266138at2759"/>
<dbReference type="InterPro" id="IPR032675">
    <property type="entry name" value="LRR_dom_sf"/>
</dbReference>
<dbReference type="InterPro" id="IPR025875">
    <property type="entry name" value="Leu-rich_rpt_4"/>
</dbReference>
<evidence type="ECO:0000313" key="3">
    <source>
        <dbReference type="EMBL" id="TIC03968.1"/>
    </source>
</evidence>
<dbReference type="Gene3D" id="3.80.10.10">
    <property type="entry name" value="Ribonuclease Inhibitor"/>
    <property type="match status" value="2"/>
</dbReference>
<dbReference type="InterPro" id="IPR050836">
    <property type="entry name" value="SDS22/Internalin_LRR"/>
</dbReference>
<dbReference type="Proteomes" id="UP000305362">
    <property type="component" value="Unassembled WGS sequence"/>
</dbReference>
<dbReference type="SMART" id="SM00365">
    <property type="entry name" value="LRR_SD22"/>
    <property type="match status" value="9"/>
</dbReference>
<dbReference type="AlphaFoldDB" id="A0A4T0NE24"/>
<evidence type="ECO:0000256" key="2">
    <source>
        <dbReference type="ARBA" id="ARBA00022737"/>
    </source>
</evidence>
<dbReference type="SMART" id="SM00369">
    <property type="entry name" value="LRR_TYP"/>
    <property type="match status" value="5"/>
</dbReference>
<dbReference type="InterPro" id="IPR001611">
    <property type="entry name" value="Leu-rich_rpt"/>
</dbReference>
<dbReference type="EMBL" id="SPRV01000001">
    <property type="protein sequence ID" value="TIC72039.1"/>
    <property type="molecule type" value="Genomic_DNA"/>
</dbReference>
<proteinExistence type="predicted"/>
<comment type="caution">
    <text evidence="3">The sequence shown here is derived from an EMBL/GenBank/DDBJ whole genome shotgun (WGS) entry which is preliminary data.</text>
</comment>
<reference evidence="5 6" key="1">
    <citation type="submission" date="2019-03" db="EMBL/GenBank/DDBJ databases">
        <title>Sequencing 25 genomes of Wallemia mellicola.</title>
        <authorList>
            <person name="Gostincar C."/>
        </authorList>
    </citation>
    <scope>NUCLEOTIDE SEQUENCE [LARGE SCALE GENOMIC DNA]</scope>
    <source>
        <strain evidence="3 6">EXF-1262</strain>
        <strain evidence="4 5">EXF-1277</strain>
    </source>
</reference>
<dbReference type="PANTHER" id="PTHR46652">
    <property type="entry name" value="LEUCINE-RICH REPEAT AND IQ DOMAIN-CONTAINING PROTEIN 1-RELATED"/>
    <property type="match status" value="1"/>
</dbReference>
<dbReference type="PROSITE" id="PS51450">
    <property type="entry name" value="LRR"/>
    <property type="match status" value="6"/>
</dbReference>
<dbReference type="SUPFAM" id="SSF52058">
    <property type="entry name" value="L domain-like"/>
    <property type="match status" value="1"/>
</dbReference>
<accession>A0A4T0NE24</accession>
<dbReference type="InterPro" id="IPR003591">
    <property type="entry name" value="Leu-rich_rpt_typical-subtyp"/>
</dbReference>
<organism evidence="3 6">
    <name type="scientific">Wallemia mellicola</name>
    <dbReference type="NCBI Taxonomy" id="1708541"/>
    <lineage>
        <taxon>Eukaryota</taxon>
        <taxon>Fungi</taxon>
        <taxon>Dikarya</taxon>
        <taxon>Basidiomycota</taxon>
        <taxon>Wallemiomycotina</taxon>
        <taxon>Wallemiomycetes</taxon>
        <taxon>Wallemiales</taxon>
        <taxon>Wallemiaceae</taxon>
        <taxon>Wallemia</taxon>
    </lineage>
</organism>
<dbReference type="Pfam" id="PF12799">
    <property type="entry name" value="LRR_4"/>
    <property type="match status" value="2"/>
</dbReference>
<evidence type="ECO:0000313" key="5">
    <source>
        <dbReference type="Proteomes" id="UP000305362"/>
    </source>
</evidence>
<gene>
    <name evidence="4" type="ORF">E3Q03_00149</name>
    <name evidence="3" type="ORF">E3Q17_00742</name>
</gene>
<evidence type="ECO:0000313" key="4">
    <source>
        <dbReference type="EMBL" id="TIC72039.1"/>
    </source>
</evidence>